<evidence type="ECO:0000313" key="2">
    <source>
        <dbReference type="Proteomes" id="UP000790377"/>
    </source>
</evidence>
<dbReference type="Proteomes" id="UP000790377">
    <property type="component" value="Unassembled WGS sequence"/>
</dbReference>
<gene>
    <name evidence="1" type="ORF">BJ138DRAFT_997004</name>
</gene>
<dbReference type="EMBL" id="MU267596">
    <property type="protein sequence ID" value="KAH7915778.1"/>
    <property type="molecule type" value="Genomic_DNA"/>
</dbReference>
<keyword evidence="2" id="KW-1185">Reference proteome</keyword>
<proteinExistence type="predicted"/>
<reference evidence="1" key="1">
    <citation type="journal article" date="2021" name="New Phytol.">
        <title>Evolutionary innovations through gain and loss of genes in the ectomycorrhizal Boletales.</title>
        <authorList>
            <person name="Wu G."/>
            <person name="Miyauchi S."/>
            <person name="Morin E."/>
            <person name="Kuo A."/>
            <person name="Drula E."/>
            <person name="Varga T."/>
            <person name="Kohler A."/>
            <person name="Feng B."/>
            <person name="Cao Y."/>
            <person name="Lipzen A."/>
            <person name="Daum C."/>
            <person name="Hundley H."/>
            <person name="Pangilinan J."/>
            <person name="Johnson J."/>
            <person name="Barry K."/>
            <person name="LaButti K."/>
            <person name="Ng V."/>
            <person name="Ahrendt S."/>
            <person name="Min B."/>
            <person name="Choi I.G."/>
            <person name="Park H."/>
            <person name="Plett J.M."/>
            <person name="Magnuson J."/>
            <person name="Spatafora J.W."/>
            <person name="Nagy L.G."/>
            <person name="Henrissat B."/>
            <person name="Grigoriev I.V."/>
            <person name="Yang Z.L."/>
            <person name="Xu J."/>
            <person name="Martin F.M."/>
        </authorList>
    </citation>
    <scope>NUCLEOTIDE SEQUENCE</scope>
    <source>
        <strain evidence="1">ATCC 28755</strain>
    </source>
</reference>
<sequence length="422" mass="46278">MHKHAAFFCLLLGSFPPKSTALSNLMDSLDVKSMLTSLVSELRFPEVSSLTKRSRKLDTMSNGSTVLWVIQDSYEGQTFFDTFDFYTGVDPTNFLDQQSAFNQSLAYVNSDNKVIMQGDNTTWLPSGVNRSSVRISSQAEYNTGLFVLDLDMAPWGCGVWPAFWQAFYWYRFCLICSSFNRTLGNGVWPWNGEIDIIEGVHDNEHNQVTWHTAPGCNLTATSNFTGTIVQTNGVDNLQCNAFIDSNAGCGVTEWSRASYGPYFDSQGGGVFAMKWDADGIAVWSFYRAAIPQDIVQGEPNPSNWGQPVASLSPLACNITQSFANHSIVFVDVLITVDITFCGDWAGNSYATSGCPGTCPDRLMDPSNFVNASWIINSLKVYKQATLSGGDSNDAPSSMGPSLRMIGLLLCVATALHVMNMAF</sequence>
<keyword evidence="1" id="KW-0378">Hydrolase</keyword>
<organism evidence="1 2">
    <name type="scientific">Hygrophoropsis aurantiaca</name>
    <dbReference type="NCBI Taxonomy" id="72124"/>
    <lineage>
        <taxon>Eukaryota</taxon>
        <taxon>Fungi</taxon>
        <taxon>Dikarya</taxon>
        <taxon>Basidiomycota</taxon>
        <taxon>Agaricomycotina</taxon>
        <taxon>Agaricomycetes</taxon>
        <taxon>Agaricomycetidae</taxon>
        <taxon>Boletales</taxon>
        <taxon>Coniophorineae</taxon>
        <taxon>Hygrophoropsidaceae</taxon>
        <taxon>Hygrophoropsis</taxon>
    </lineage>
</organism>
<protein>
    <submittedName>
        <fullName evidence="1">Glycoside hydrolase family 16 protein</fullName>
    </submittedName>
</protein>
<comment type="caution">
    <text evidence="1">The sequence shown here is derived from an EMBL/GenBank/DDBJ whole genome shotgun (WGS) entry which is preliminary data.</text>
</comment>
<evidence type="ECO:0000313" key="1">
    <source>
        <dbReference type="EMBL" id="KAH7915778.1"/>
    </source>
</evidence>
<accession>A0ACB8ASM7</accession>
<name>A0ACB8ASM7_9AGAM</name>